<dbReference type="EMBL" id="ABWP01000035">
    <property type="protein sequence ID" value="EEA85481.1"/>
    <property type="molecule type" value="Genomic_DNA"/>
</dbReference>
<dbReference type="Pfam" id="PF04122">
    <property type="entry name" value="CW_binding_2"/>
    <property type="match status" value="3"/>
</dbReference>
<dbReference type="eggNOG" id="COG2340">
    <property type="taxonomic scope" value="Bacteria"/>
</dbReference>
<sequence>MNFRKKASALALCAVLLGTTVAPVSAATHEKLVGKDRYETAAMIADKMGDYETAILVNSDKSLSDGLSASSLSGKENAPILLAKQNKLPEATAKRLEQVKKVYIIGGEKAIGKEVESKLAGKEIVRIEGKDRIDTSKRVAELLGDYKKAFVVNGIKGEADAMSVAAVAAREKAPIILTNGKTISDVKKDAYHYVIGGPEIISYEIDIYLDEHLDKVNGEAIFDTIGAENRYGTNDMILRKFYPRTSKLYFTEGTKLVDALTVAPLAKNNGVVFVSEKSDKEFLKDRSTLVQVGGVKDSIIKEIFKGETTEDKSSLRIEHDGVAIPVGEMIGPATFDAVATDIDGTDISHKVQMVGVNPKVPGDYNGKLVVELSNGKKLEKNIFVEVFATEE</sequence>
<organism evidence="2 3">
    <name type="scientific">Peptacetobacter hiranonis (strain DSM 13275 / JCM 10541 / KCTC 15199 / TO-931)</name>
    <name type="common">Clostridium hiranonis</name>
    <dbReference type="NCBI Taxonomy" id="500633"/>
    <lineage>
        <taxon>Bacteria</taxon>
        <taxon>Bacillati</taxon>
        <taxon>Bacillota</taxon>
        <taxon>Clostridia</taxon>
        <taxon>Peptostreptococcales</taxon>
        <taxon>Peptostreptococcaceae</taxon>
        <taxon>Peptacetobacter</taxon>
    </lineage>
</organism>
<evidence type="ECO:0000256" key="1">
    <source>
        <dbReference type="SAM" id="SignalP"/>
    </source>
</evidence>
<keyword evidence="1" id="KW-0732">Signal</keyword>
<dbReference type="PANTHER" id="PTHR30032:SF1">
    <property type="entry name" value="N-ACETYLMURAMOYL-L-ALANINE AMIDASE LYTC"/>
    <property type="match status" value="1"/>
</dbReference>
<dbReference type="STRING" id="500633.CLOHIR_00919"/>
<dbReference type="RefSeq" id="WP_006439831.1">
    <property type="nucleotide sequence ID" value="NZ_DS995356.1"/>
</dbReference>
<dbReference type="InterPro" id="IPR051922">
    <property type="entry name" value="Bact_Sporulation_Assoc"/>
</dbReference>
<keyword evidence="3" id="KW-1185">Reference proteome</keyword>
<dbReference type="Proteomes" id="UP000003178">
    <property type="component" value="Unassembled WGS sequence"/>
</dbReference>
<evidence type="ECO:0000313" key="3">
    <source>
        <dbReference type="Proteomes" id="UP000003178"/>
    </source>
</evidence>
<proteinExistence type="predicted"/>
<dbReference type="OrthoDB" id="1749656at2"/>
<feature type="chain" id="PRO_5002843053" evidence="1">
    <location>
        <begin position="27"/>
        <end position="391"/>
    </location>
</feature>
<dbReference type="HOGENOM" id="CLU_028455_0_1_9"/>
<accession>B6FYG7</accession>
<gene>
    <name evidence="2" type="ORF">CLOHIR_00919</name>
</gene>
<dbReference type="Gene3D" id="3.40.50.12090">
    <property type="match status" value="2"/>
</dbReference>
<feature type="signal peptide" evidence="1">
    <location>
        <begin position="1"/>
        <end position="26"/>
    </location>
</feature>
<protein>
    <submittedName>
        <fullName evidence="2">Putative cell wall binding repeat 2</fullName>
    </submittedName>
</protein>
<evidence type="ECO:0000313" key="2">
    <source>
        <dbReference type="EMBL" id="EEA85481.1"/>
    </source>
</evidence>
<dbReference type="AlphaFoldDB" id="B6FYG7"/>
<reference evidence="2 3" key="2">
    <citation type="submission" date="2008-10" db="EMBL/GenBank/DDBJ databases">
        <title>Draft genome sequence of Clostridium hiranonis (DSM 13275).</title>
        <authorList>
            <person name="Sudarsanam P."/>
            <person name="Ley R."/>
            <person name="Guruge J."/>
            <person name="Turnbaugh P.J."/>
            <person name="Mahowald M."/>
            <person name="Liep D."/>
            <person name="Gordon J."/>
        </authorList>
    </citation>
    <scope>NUCLEOTIDE SEQUENCE [LARGE SCALE GENOMIC DNA]</scope>
    <source>
        <strain evidence="2 3">DSM 13275</strain>
    </source>
</reference>
<dbReference type="InterPro" id="IPR007253">
    <property type="entry name" value="Cell_wall-bd_2"/>
</dbReference>
<reference evidence="2 3" key="1">
    <citation type="submission" date="2008-09" db="EMBL/GenBank/DDBJ databases">
        <authorList>
            <person name="Fulton L."/>
            <person name="Clifton S."/>
            <person name="Fulton B."/>
            <person name="Xu J."/>
            <person name="Minx P."/>
            <person name="Pepin K.H."/>
            <person name="Johnson M."/>
            <person name="Thiruvilangam P."/>
            <person name="Bhonagiri V."/>
            <person name="Nash W.E."/>
            <person name="Mardis E.R."/>
            <person name="Wilson R.K."/>
        </authorList>
    </citation>
    <scope>NUCLEOTIDE SEQUENCE [LARGE SCALE GENOMIC DNA]</scope>
    <source>
        <strain evidence="2 3">DSM 13275</strain>
    </source>
</reference>
<comment type="caution">
    <text evidence="2">The sequence shown here is derived from an EMBL/GenBank/DDBJ whole genome shotgun (WGS) entry which is preliminary data.</text>
</comment>
<dbReference type="PANTHER" id="PTHR30032">
    <property type="entry name" value="N-ACETYLMURAMOYL-L-ALANINE AMIDASE-RELATED"/>
    <property type="match status" value="1"/>
</dbReference>
<name>B6FYG7_PEPHT</name>